<comment type="caution">
    <text evidence="3">The sequence shown here is derived from an EMBL/GenBank/DDBJ whole genome shotgun (WGS) entry which is preliminary data.</text>
</comment>
<dbReference type="Proteomes" id="UP000190064">
    <property type="component" value="Unassembled WGS sequence"/>
</dbReference>
<evidence type="ECO:0000256" key="1">
    <source>
        <dbReference type="SAM" id="Coils"/>
    </source>
</evidence>
<dbReference type="EMBL" id="MTSD02000009">
    <property type="protein sequence ID" value="OOV86113.1"/>
    <property type="molecule type" value="Genomic_DNA"/>
</dbReference>
<sequence length="409" mass="47258">MPQINLLPWREVLRQKHQKQFSQQTLLVIFCTLFAILALGQFIEHRIDHQNKQNRFIQAETQKLDTQAQEAINLREKRNRLIQQVRATQNLQRHRGDLVRILNRISQATEAQLYLTHLRREGGTLTLEGEATDNQQISSLIRHLAQSEVLENPTLKNVGSSALNKGFHRFTIQVQHWKPGSAIQHEKQRGAAMTTSMPERKYPLKKLLEKLSQTDLTEIDFSSAGSWPKAGKVLAWILTAIITALPGYLLYLSPKFERLDQAGKHREQLLNVYETQASLVAYLAVYKRQLQNLQQRDHTQTSQIPTAKSIPQFMEQIGTQAQLHDVDLHTFKLGEEREHKIYHAQPITLTVKGSYHNLAQFLAAIAQLDRLTTLHDFRLQPSDNQLSLSIEIRVYHREQDNQQQGERHD</sequence>
<keyword evidence="2" id="KW-1133">Transmembrane helix</keyword>
<dbReference type="InterPro" id="IPR014717">
    <property type="entry name" value="Transl_elong_EF1B/ribsomal_bS6"/>
</dbReference>
<dbReference type="RefSeq" id="WP_078320694.1">
    <property type="nucleotide sequence ID" value="NZ_FXTS01000010.1"/>
</dbReference>
<gene>
    <name evidence="3" type="ORF">BTA35_0215385</name>
</gene>
<evidence type="ECO:0000256" key="2">
    <source>
        <dbReference type="SAM" id="Phobius"/>
    </source>
</evidence>
<keyword evidence="4" id="KW-1185">Reference proteome</keyword>
<organism evidence="3 4">
    <name type="scientific">Oceanospirillum linum</name>
    <dbReference type="NCBI Taxonomy" id="966"/>
    <lineage>
        <taxon>Bacteria</taxon>
        <taxon>Pseudomonadati</taxon>
        <taxon>Pseudomonadota</taxon>
        <taxon>Gammaproteobacteria</taxon>
        <taxon>Oceanospirillales</taxon>
        <taxon>Oceanospirillaceae</taxon>
        <taxon>Oceanospirillum</taxon>
    </lineage>
</organism>
<dbReference type="STRING" id="966.BTA35_0215385"/>
<dbReference type="AlphaFoldDB" id="A0A1T1H8E0"/>
<feature type="coiled-coil region" evidence="1">
    <location>
        <begin position="57"/>
        <end position="91"/>
    </location>
</feature>
<name>A0A1T1H8E0_OCELI</name>
<dbReference type="PANTHER" id="PTHR39555:SF1">
    <property type="entry name" value="TYPE IV PILUS INNER MEMBRANE COMPONENT PILO"/>
    <property type="match status" value="1"/>
</dbReference>
<dbReference type="Gene3D" id="3.30.70.60">
    <property type="match status" value="1"/>
</dbReference>
<dbReference type="Pfam" id="PF04350">
    <property type="entry name" value="PilO"/>
    <property type="match status" value="1"/>
</dbReference>
<proteinExistence type="predicted"/>
<keyword evidence="2" id="KW-0812">Transmembrane</keyword>
<dbReference type="GO" id="GO:0043683">
    <property type="term" value="P:type IV pilus assembly"/>
    <property type="evidence" value="ECO:0007669"/>
    <property type="project" value="InterPro"/>
</dbReference>
<keyword evidence="1" id="KW-0175">Coiled coil</keyword>
<dbReference type="GO" id="GO:0043107">
    <property type="term" value="P:type IV pilus-dependent motility"/>
    <property type="evidence" value="ECO:0007669"/>
    <property type="project" value="InterPro"/>
</dbReference>
<feature type="transmembrane region" description="Helical" evidence="2">
    <location>
        <begin position="21"/>
        <end position="43"/>
    </location>
</feature>
<dbReference type="PANTHER" id="PTHR39555">
    <property type="entry name" value="FIMBRIAL ASSEMBLY PROTEIN PILO-LIKE PROTEIN-RELATED"/>
    <property type="match status" value="1"/>
</dbReference>
<reference evidence="3" key="1">
    <citation type="submission" date="2017-02" db="EMBL/GenBank/DDBJ databases">
        <title>Draft Genome Sequence of the Salt Water Bacterium Oceanospirillum linum ATCC 11336.</title>
        <authorList>
            <person name="Trachtenberg A.M."/>
            <person name="Carney J.G."/>
            <person name="Linnane J.D."/>
            <person name="Rheaume B.A."/>
            <person name="Pitts N.L."/>
            <person name="Mykles D.L."/>
            <person name="Maclea K.S."/>
        </authorList>
    </citation>
    <scope>NUCLEOTIDE SEQUENCE [LARGE SCALE GENOMIC DNA]</scope>
    <source>
        <strain evidence="3">ATCC 11336</strain>
    </source>
</reference>
<evidence type="ECO:0000313" key="3">
    <source>
        <dbReference type="EMBL" id="OOV86113.1"/>
    </source>
</evidence>
<dbReference type="InterPro" id="IPR007813">
    <property type="entry name" value="PilN"/>
</dbReference>
<evidence type="ECO:0000313" key="4">
    <source>
        <dbReference type="Proteomes" id="UP000190064"/>
    </source>
</evidence>
<evidence type="ECO:0008006" key="5">
    <source>
        <dbReference type="Google" id="ProtNLM"/>
    </source>
</evidence>
<feature type="transmembrane region" description="Helical" evidence="2">
    <location>
        <begin position="233"/>
        <end position="251"/>
    </location>
</feature>
<keyword evidence="2" id="KW-0472">Membrane</keyword>
<accession>A0A1T1H8E0</accession>
<protein>
    <recommendedName>
        <fullName evidence="5">Pilus assembly protein PilO</fullName>
    </recommendedName>
</protein>
<dbReference type="Pfam" id="PF05137">
    <property type="entry name" value="PilN"/>
    <property type="match status" value="1"/>
</dbReference>
<dbReference type="InterPro" id="IPR007445">
    <property type="entry name" value="PilO"/>
</dbReference>